<dbReference type="InterPro" id="IPR015943">
    <property type="entry name" value="WD40/YVTN_repeat-like_dom_sf"/>
</dbReference>
<sequence>MCSDYVTGALAAVHLDTRAVTPYVEPTGADAVVRWHDGLVWVVNRFGADNLQAIDPTSGATVRQFSTGNGSNPQDVAFVSPVKAYVSLYESATLLIVNPATGAVTGGISLAPFADADGLPEAARMVRVDTRVFVALQRLDRNAGFQPENPSWIAVVDATADTLLDADPALPGKQAIVLAARNPVSTFAFDRGASRLLVACAGRYGVADGGIEAVDPVGLASLGVVAGEAALGGDVLDVAWHAAGHSYAVVSDAAFNTSLVAWSAVTGGALGSVYAPGGFSLSDAEVNDRGEVWVANSSFLAPGLYVFRAGADTLLAGPLDCGLPPFSLAFDQDAGTVLDAPRAAPVGTLLAGPWPNPARGAARFALTLPVAGEAAVEVFDAAGRRVATLARGALAAGRHDVAWDLKDGAGSPVPPGVYVVSARSGAARAARRVAIVR</sequence>
<gene>
    <name evidence="2" type="ORF">ENR23_12090</name>
</gene>
<dbReference type="Gene3D" id="2.130.10.10">
    <property type="entry name" value="YVTN repeat-like/Quinoprotein amine dehydrogenase"/>
    <property type="match status" value="1"/>
</dbReference>
<feature type="domain" description="FlgD/Vpr Ig-like" evidence="1">
    <location>
        <begin position="364"/>
        <end position="424"/>
    </location>
</feature>
<dbReference type="EMBL" id="DSQF01000025">
    <property type="protein sequence ID" value="HGZ44132.1"/>
    <property type="molecule type" value="Genomic_DNA"/>
</dbReference>
<dbReference type="Pfam" id="PF13860">
    <property type="entry name" value="FlgD_ig"/>
    <property type="match status" value="1"/>
</dbReference>
<reference evidence="2" key="1">
    <citation type="journal article" date="2020" name="mSystems">
        <title>Genome- and Community-Level Interaction Insights into Carbon Utilization and Element Cycling Functions of Hydrothermarchaeota in Hydrothermal Sediment.</title>
        <authorList>
            <person name="Zhou Z."/>
            <person name="Liu Y."/>
            <person name="Xu W."/>
            <person name="Pan J."/>
            <person name="Luo Z.H."/>
            <person name="Li M."/>
        </authorList>
    </citation>
    <scope>NUCLEOTIDE SEQUENCE [LARGE SCALE GENOMIC DNA]</scope>
    <source>
        <strain evidence="2">SpSt-381</strain>
    </source>
</reference>
<dbReference type="Gene3D" id="2.60.40.4070">
    <property type="match status" value="1"/>
</dbReference>
<dbReference type="InterPro" id="IPR025965">
    <property type="entry name" value="FlgD/Vpr_Ig-like"/>
</dbReference>
<evidence type="ECO:0000259" key="1">
    <source>
        <dbReference type="Pfam" id="PF13860"/>
    </source>
</evidence>
<dbReference type="SUPFAM" id="SSF75011">
    <property type="entry name" value="3-carboxy-cis,cis-mucoante lactonizing enzyme"/>
    <property type="match status" value="1"/>
</dbReference>
<accession>A0A832I386</accession>
<name>A0A832I386_UNCEI</name>
<comment type="caution">
    <text evidence="2">The sequence shown here is derived from an EMBL/GenBank/DDBJ whole genome shotgun (WGS) entry which is preliminary data.</text>
</comment>
<dbReference type="AlphaFoldDB" id="A0A832I386"/>
<proteinExistence type="predicted"/>
<organism evidence="2">
    <name type="scientific">Eiseniibacteriota bacterium</name>
    <dbReference type="NCBI Taxonomy" id="2212470"/>
    <lineage>
        <taxon>Bacteria</taxon>
        <taxon>Candidatus Eiseniibacteriota</taxon>
    </lineage>
</organism>
<evidence type="ECO:0000313" key="2">
    <source>
        <dbReference type="EMBL" id="HGZ44132.1"/>
    </source>
</evidence>
<protein>
    <recommendedName>
        <fullName evidence="1">FlgD/Vpr Ig-like domain-containing protein</fullName>
    </recommendedName>
</protein>